<dbReference type="PANTHER" id="PTHR22802:SF458">
    <property type="entry name" value="C-TYPE LECTIN DOMAIN-CONTAINING PROTEIN"/>
    <property type="match status" value="1"/>
</dbReference>
<dbReference type="Pfam" id="PF00059">
    <property type="entry name" value="Lectin_C"/>
    <property type="match status" value="2"/>
</dbReference>
<evidence type="ECO:0000313" key="4">
    <source>
        <dbReference type="Proteomes" id="UP001378592"/>
    </source>
</evidence>
<sequence length="307" mass="34178">MPWLEAEFLGVVLLMVYGSCGAGIIETDVPPGYARLASGGSYKVGRAALAWEEARAACELEGAHLLVVDSREEAAALRRWLRGEELATDAQRTYALHAGFHVPFVTVLGQPISNVVRERWRHDEPSSQICGMIDEEVWMLYGVCSKWERYVCEFPAIPTLPSPRPAAQPTLPPCAHALTQGYERAPGWLRSAYKLHAPATWERANATCASEGAHLAVVETAAEAEALVDFLHGRELSSFEKLVWVGARTAAPATVLGEPLNATAYNRWLRERQHDWECLAIDRRLLFLSRQCSNDSDRYNFLCEKDI</sequence>
<evidence type="ECO:0000256" key="1">
    <source>
        <dbReference type="SAM" id="SignalP"/>
    </source>
</evidence>
<accession>A0AAN9Z9V8</accession>
<dbReference type="SUPFAM" id="SSF56436">
    <property type="entry name" value="C-type lectin-like"/>
    <property type="match status" value="2"/>
</dbReference>
<feature type="chain" id="PRO_5043015953" description="C-type lectin domain-containing protein" evidence="1">
    <location>
        <begin position="23"/>
        <end position="307"/>
    </location>
</feature>
<name>A0AAN9Z9V8_9ORTH</name>
<dbReference type="InterPro" id="IPR051004">
    <property type="entry name" value="DC-SIGN_domain-containing"/>
</dbReference>
<reference evidence="3 4" key="1">
    <citation type="submission" date="2024-03" db="EMBL/GenBank/DDBJ databases">
        <title>The genome assembly and annotation of the cricket Gryllus longicercus Weissman &amp; Gray.</title>
        <authorList>
            <person name="Szrajer S."/>
            <person name="Gray D."/>
            <person name="Ylla G."/>
        </authorList>
    </citation>
    <scope>NUCLEOTIDE SEQUENCE [LARGE SCALE GENOMIC DNA]</scope>
    <source>
        <strain evidence="3">DAG 2021-001</strain>
        <tissue evidence="3">Whole body minus gut</tissue>
    </source>
</reference>
<comment type="caution">
    <text evidence="3">The sequence shown here is derived from an EMBL/GenBank/DDBJ whole genome shotgun (WGS) entry which is preliminary data.</text>
</comment>
<dbReference type="CDD" id="cd00037">
    <property type="entry name" value="CLECT"/>
    <property type="match status" value="2"/>
</dbReference>
<keyword evidence="1" id="KW-0732">Signal</keyword>
<organism evidence="3 4">
    <name type="scientific">Gryllus longicercus</name>
    <dbReference type="NCBI Taxonomy" id="2509291"/>
    <lineage>
        <taxon>Eukaryota</taxon>
        <taxon>Metazoa</taxon>
        <taxon>Ecdysozoa</taxon>
        <taxon>Arthropoda</taxon>
        <taxon>Hexapoda</taxon>
        <taxon>Insecta</taxon>
        <taxon>Pterygota</taxon>
        <taxon>Neoptera</taxon>
        <taxon>Polyneoptera</taxon>
        <taxon>Orthoptera</taxon>
        <taxon>Ensifera</taxon>
        <taxon>Gryllidea</taxon>
        <taxon>Grylloidea</taxon>
        <taxon>Gryllidae</taxon>
        <taxon>Gryllinae</taxon>
        <taxon>Gryllus</taxon>
    </lineage>
</organism>
<evidence type="ECO:0000259" key="2">
    <source>
        <dbReference type="PROSITE" id="PS50041"/>
    </source>
</evidence>
<feature type="domain" description="C-type lectin" evidence="2">
    <location>
        <begin position="37"/>
        <end position="153"/>
    </location>
</feature>
<feature type="signal peptide" evidence="1">
    <location>
        <begin position="1"/>
        <end position="22"/>
    </location>
</feature>
<dbReference type="InterPro" id="IPR016187">
    <property type="entry name" value="CTDL_fold"/>
</dbReference>
<feature type="domain" description="C-type lectin" evidence="2">
    <location>
        <begin position="188"/>
        <end position="304"/>
    </location>
</feature>
<keyword evidence="4" id="KW-1185">Reference proteome</keyword>
<dbReference type="Gene3D" id="3.10.100.10">
    <property type="entry name" value="Mannose-Binding Protein A, subunit A"/>
    <property type="match status" value="2"/>
</dbReference>
<dbReference type="PROSITE" id="PS50041">
    <property type="entry name" value="C_TYPE_LECTIN_2"/>
    <property type="match status" value="2"/>
</dbReference>
<dbReference type="PANTHER" id="PTHR22802">
    <property type="entry name" value="C-TYPE LECTIN SUPERFAMILY MEMBER"/>
    <property type="match status" value="1"/>
</dbReference>
<dbReference type="SMART" id="SM00034">
    <property type="entry name" value="CLECT"/>
    <property type="match status" value="2"/>
</dbReference>
<dbReference type="InterPro" id="IPR016186">
    <property type="entry name" value="C-type_lectin-like/link_sf"/>
</dbReference>
<gene>
    <name evidence="3" type="ORF">R5R35_005803</name>
</gene>
<proteinExistence type="predicted"/>
<dbReference type="Proteomes" id="UP001378592">
    <property type="component" value="Unassembled WGS sequence"/>
</dbReference>
<dbReference type="AlphaFoldDB" id="A0AAN9Z9V8"/>
<evidence type="ECO:0000313" key="3">
    <source>
        <dbReference type="EMBL" id="KAK7873823.1"/>
    </source>
</evidence>
<dbReference type="InterPro" id="IPR001304">
    <property type="entry name" value="C-type_lectin-like"/>
</dbReference>
<protein>
    <recommendedName>
        <fullName evidence="2">C-type lectin domain-containing protein</fullName>
    </recommendedName>
</protein>
<dbReference type="EMBL" id="JAZDUA010000009">
    <property type="protein sequence ID" value="KAK7873823.1"/>
    <property type="molecule type" value="Genomic_DNA"/>
</dbReference>